<dbReference type="PROSITE" id="PS51726">
    <property type="entry name" value="MYST_HAT"/>
    <property type="match status" value="1"/>
</dbReference>
<feature type="compositionally biased region" description="Polar residues" evidence="17">
    <location>
        <begin position="884"/>
        <end position="895"/>
    </location>
</feature>
<feature type="region of interest" description="Disordered" evidence="17">
    <location>
        <begin position="267"/>
        <end position="406"/>
    </location>
</feature>
<dbReference type="EMBL" id="KV425553">
    <property type="protein sequence ID" value="KZT29906.1"/>
    <property type="molecule type" value="Genomic_DNA"/>
</dbReference>
<keyword evidence="9" id="KW-0156">Chromatin regulator</keyword>
<keyword evidence="8" id="KW-0862">Zinc</keyword>
<dbReference type="GO" id="GO:0008270">
    <property type="term" value="F:zinc ion binding"/>
    <property type="evidence" value="ECO:0007669"/>
    <property type="project" value="UniProtKB-KW"/>
</dbReference>
<evidence type="ECO:0000256" key="15">
    <source>
        <dbReference type="PROSITE-ProRule" id="PRU00146"/>
    </source>
</evidence>
<dbReference type="GO" id="GO:1990467">
    <property type="term" value="C:NuA3a histone acetyltransferase complex"/>
    <property type="evidence" value="ECO:0007669"/>
    <property type="project" value="TreeGrafter"/>
</dbReference>
<keyword evidence="5" id="KW-0479">Metal-binding</keyword>
<evidence type="ECO:0000259" key="18">
    <source>
        <dbReference type="PROSITE" id="PS50016"/>
    </source>
</evidence>
<feature type="compositionally biased region" description="Acidic residues" evidence="17">
    <location>
        <begin position="1143"/>
        <end position="1164"/>
    </location>
</feature>
<dbReference type="PANTHER" id="PTHR10615">
    <property type="entry name" value="HISTONE ACETYLTRANSFERASE"/>
    <property type="match status" value="1"/>
</dbReference>
<evidence type="ECO:0000256" key="7">
    <source>
        <dbReference type="ARBA" id="ARBA00022771"/>
    </source>
</evidence>
<feature type="compositionally biased region" description="Low complexity" evidence="17">
    <location>
        <begin position="121"/>
        <end position="132"/>
    </location>
</feature>
<sequence length="1164" mass="129208">MPGLPFPSNPVFARENSEFDHGASTPLSNVDDVPIDPALSEPPIDPAILVEGKDGVVERQRRVASRNVTINNAFAWVSSMQPQEPLPKSSPEVSKRMPAPVHQYSLGPQGDPFAPPPPAYFIPEEQPAPSSKPLKRKRKPRREPECGFCQGDGSKNKNGEPERMVSCDECGRSGHPTCMQLADISETIFSYPWKCMECKNCEICQEKGDDNRILFCDFCDRGWHMDCLDPPLDEEPPGKWHCPLCPPLPPDSTQDVAMGEIPDYRESSIASTSHSGPDRKGKGKAVERATQESDVEVEVDGEGGVKVPKGRKRSSRKIKARPRADADIYAEPSSVRSTSKRMRIKIPTSPVRTPTQRKMVVRLKLPTRDKGKEKEDSDPESPKGLFDEVLRPEERDTSRTSIEAGDKIRFDRSRTWSEAKLNPLPLSASEDPQTPVAGPSSRPLRSAMQYRSMAISIPSPGPSASPAPSTPAPDSAKIDSSSRPLRIRTIRFGEYDIQTWYDAPFPEEYANIPDGRLWICEFCLKYMRSRFQAVRHATKCKARHPPGDEIYRDGFVSIFEIYCQNLCLLSKMFLDHKSLFYDVEPFLFYVITEVDELGARFVGYFSKEKHSPKDYNVSCIMTLPVRQRKGWGNLLIDFSYLLSKKERRAGSPEKPLSSLGALSYKNYWTLAVMQYLNIAPHDPKLEDISSATSMTVEDIYNTLVQQNMITAKEHTPSSRPAPGQSIKFPRGRKNGVARRHLQRPQTQDEEKPRGPFTPPRDYTIHWDPEEVQQYLMNWESKGYLRLKPEKLKWSPFLMTRARRSQILGSGMGTKTEMAPLVDPLTAKSQPPDVDLDVSVFGEGPSTPRRGRHNDLQRDLARTDSPAAALFDADEEVIDARSGMVTPSNPSLAAQASSSPVPSDDEDSLNRGVRTLALSNTRSIRTRSNRSQSLRNTVSVSPTLSRTRSAPAKIAKVRKDLDEQPNTLNDEALAAQLAREGFRQLRSRSAAVVPLLAENDRKRGTPTTTPRAISPRKRRRVESSPEFDLLLPSTPLNGQSSSSRLLAPRPRTATHSSRLLAGNDTIAEEDTTALQILASAANGAGAEQHLNGDVKAEDISTPSTAVASRHSVPSEDTTVESDSLVKVKVVQQDVVMADGTTSDMDAEGEEDADEDAEGEPDDEAL</sequence>
<dbReference type="InterPro" id="IPR001965">
    <property type="entry name" value="Znf_PHD"/>
</dbReference>
<dbReference type="Pfam" id="PF17772">
    <property type="entry name" value="zf-MYST"/>
    <property type="match status" value="1"/>
</dbReference>
<evidence type="ECO:0000256" key="3">
    <source>
        <dbReference type="ARBA" id="ARBA00013184"/>
    </source>
</evidence>
<dbReference type="GO" id="GO:0006357">
    <property type="term" value="P:regulation of transcription by RNA polymerase II"/>
    <property type="evidence" value="ECO:0007669"/>
    <property type="project" value="TreeGrafter"/>
</dbReference>
<evidence type="ECO:0000256" key="17">
    <source>
        <dbReference type="SAM" id="MobiDB-lite"/>
    </source>
</evidence>
<dbReference type="Gene3D" id="3.30.60.60">
    <property type="entry name" value="N-acetyl transferase-like"/>
    <property type="match status" value="1"/>
</dbReference>
<evidence type="ECO:0000256" key="5">
    <source>
        <dbReference type="ARBA" id="ARBA00022723"/>
    </source>
</evidence>
<dbReference type="Gene3D" id="3.40.630.30">
    <property type="match status" value="1"/>
</dbReference>
<evidence type="ECO:0000256" key="4">
    <source>
        <dbReference type="ARBA" id="ARBA00022679"/>
    </source>
</evidence>
<reference evidence="20 21" key="1">
    <citation type="journal article" date="2016" name="Mol. Biol. Evol.">
        <title>Comparative Genomics of Early-Diverging Mushroom-Forming Fungi Provides Insights into the Origins of Lignocellulose Decay Capabilities.</title>
        <authorList>
            <person name="Nagy L.G."/>
            <person name="Riley R."/>
            <person name="Tritt A."/>
            <person name="Adam C."/>
            <person name="Daum C."/>
            <person name="Floudas D."/>
            <person name="Sun H."/>
            <person name="Yadav J.S."/>
            <person name="Pangilinan J."/>
            <person name="Larsson K.H."/>
            <person name="Matsuura K."/>
            <person name="Barry K."/>
            <person name="Labutti K."/>
            <person name="Kuo R."/>
            <person name="Ohm R.A."/>
            <person name="Bhattacharya S.S."/>
            <person name="Shirouzu T."/>
            <person name="Yoshinaga Y."/>
            <person name="Martin F.M."/>
            <person name="Grigoriev I.V."/>
            <person name="Hibbett D.S."/>
        </authorList>
    </citation>
    <scope>NUCLEOTIDE SEQUENCE [LARGE SCALE GENOMIC DNA]</scope>
    <source>
        <strain evidence="20 21">HHB14362 ss-1</strain>
    </source>
</reference>
<feature type="compositionally biased region" description="Basic residues" evidence="17">
    <location>
        <begin position="308"/>
        <end position="321"/>
    </location>
</feature>
<dbReference type="FunFam" id="3.40.630.30:FF:000001">
    <property type="entry name" value="Histone acetyltransferase"/>
    <property type="match status" value="1"/>
</dbReference>
<feature type="domain" description="PHD-type" evidence="18">
    <location>
        <begin position="143"/>
        <end position="201"/>
    </location>
</feature>
<dbReference type="GO" id="GO:0003712">
    <property type="term" value="F:transcription coregulator activity"/>
    <property type="evidence" value="ECO:0007669"/>
    <property type="project" value="TreeGrafter"/>
</dbReference>
<evidence type="ECO:0000256" key="2">
    <source>
        <dbReference type="ARBA" id="ARBA00010107"/>
    </source>
</evidence>
<evidence type="ECO:0000259" key="19">
    <source>
        <dbReference type="PROSITE" id="PS51726"/>
    </source>
</evidence>
<comment type="catalytic activity">
    <reaction evidence="16">
        <text>L-lysyl-[protein] + acetyl-CoA = N(6)-acetyl-L-lysyl-[protein] + CoA + H(+)</text>
        <dbReference type="Rhea" id="RHEA:45948"/>
        <dbReference type="Rhea" id="RHEA-COMP:9752"/>
        <dbReference type="Rhea" id="RHEA-COMP:10731"/>
        <dbReference type="ChEBI" id="CHEBI:15378"/>
        <dbReference type="ChEBI" id="CHEBI:29969"/>
        <dbReference type="ChEBI" id="CHEBI:57287"/>
        <dbReference type="ChEBI" id="CHEBI:57288"/>
        <dbReference type="ChEBI" id="CHEBI:61930"/>
        <dbReference type="EC" id="2.3.1.48"/>
    </reaction>
</comment>
<keyword evidence="12" id="KW-0804">Transcription</keyword>
<evidence type="ECO:0000256" key="12">
    <source>
        <dbReference type="ARBA" id="ARBA00023163"/>
    </source>
</evidence>
<feature type="domain" description="PHD-type" evidence="18">
    <location>
        <begin position="198"/>
        <end position="248"/>
    </location>
</feature>
<feature type="domain" description="MYST-type HAT" evidence="19">
    <location>
        <begin position="482"/>
        <end position="795"/>
    </location>
</feature>
<evidence type="ECO:0000256" key="8">
    <source>
        <dbReference type="ARBA" id="ARBA00022833"/>
    </source>
</evidence>
<dbReference type="InParanoid" id="A0A165VMR2"/>
<feature type="region of interest" description="Disordered" evidence="17">
    <location>
        <begin position="1134"/>
        <end position="1164"/>
    </location>
</feature>
<dbReference type="GO" id="GO:0005634">
    <property type="term" value="C:nucleus"/>
    <property type="evidence" value="ECO:0007669"/>
    <property type="project" value="UniProtKB-SubCell"/>
</dbReference>
<feature type="compositionally biased region" description="Polar residues" evidence="17">
    <location>
        <begin position="931"/>
        <end position="947"/>
    </location>
</feature>
<dbReference type="Proteomes" id="UP000076761">
    <property type="component" value="Unassembled WGS sequence"/>
</dbReference>
<protein>
    <recommendedName>
        <fullName evidence="3 16">Histone acetyltransferase</fullName>
        <ecNumber evidence="3 16">2.3.1.48</ecNumber>
    </recommendedName>
</protein>
<dbReference type="Pfam" id="PF01853">
    <property type="entry name" value="MOZ_SAS"/>
    <property type="match status" value="1"/>
</dbReference>
<dbReference type="InterPro" id="IPR002717">
    <property type="entry name" value="HAT_MYST-type"/>
</dbReference>
<keyword evidence="6" id="KW-0677">Repeat</keyword>
<dbReference type="PROSITE" id="PS50016">
    <property type="entry name" value="ZF_PHD_2"/>
    <property type="match status" value="2"/>
</dbReference>
<dbReference type="SUPFAM" id="SSF57903">
    <property type="entry name" value="FYVE/PHD zinc finger"/>
    <property type="match status" value="2"/>
</dbReference>
<feature type="region of interest" description="Disordered" evidence="17">
    <location>
        <begin position="105"/>
        <end position="162"/>
    </location>
</feature>
<dbReference type="EC" id="2.3.1.48" evidence="3 16"/>
<dbReference type="Pfam" id="PF00628">
    <property type="entry name" value="PHD"/>
    <property type="match status" value="2"/>
</dbReference>
<evidence type="ECO:0000256" key="10">
    <source>
        <dbReference type="ARBA" id="ARBA00022990"/>
    </source>
</evidence>
<feature type="compositionally biased region" description="Basic and acidic residues" evidence="17">
    <location>
        <begin position="276"/>
        <end position="291"/>
    </location>
</feature>
<keyword evidence="11" id="KW-0805">Transcription regulation</keyword>
<keyword evidence="4" id="KW-0808">Transferase</keyword>
<dbReference type="STRING" id="1314782.A0A165VMR2"/>
<dbReference type="SMART" id="SM00249">
    <property type="entry name" value="PHD"/>
    <property type="match status" value="2"/>
</dbReference>
<feature type="active site" description="Proton donor/acceptor" evidence="14">
    <location>
        <position position="653"/>
    </location>
</feature>
<dbReference type="InterPro" id="IPR011011">
    <property type="entry name" value="Znf_FYVE_PHD"/>
</dbReference>
<dbReference type="PANTHER" id="PTHR10615:SF161">
    <property type="entry name" value="HISTONE ACETYLTRANSFERASE KAT7"/>
    <property type="match status" value="1"/>
</dbReference>
<dbReference type="InterPro" id="IPR019787">
    <property type="entry name" value="Znf_PHD-finger"/>
</dbReference>
<evidence type="ECO:0000313" key="20">
    <source>
        <dbReference type="EMBL" id="KZT29906.1"/>
    </source>
</evidence>
<dbReference type="InterPro" id="IPR016181">
    <property type="entry name" value="Acyl_CoA_acyltransferase"/>
</dbReference>
<feature type="region of interest" description="Disordered" evidence="17">
    <location>
        <begin position="1098"/>
        <end position="1120"/>
    </location>
</feature>
<evidence type="ECO:0000256" key="1">
    <source>
        <dbReference type="ARBA" id="ARBA00004123"/>
    </source>
</evidence>
<dbReference type="AlphaFoldDB" id="A0A165VMR2"/>
<dbReference type="FunFam" id="3.30.40.10:FF:000005">
    <property type="entry name" value="zinc finger protein isoform X1"/>
    <property type="match status" value="1"/>
</dbReference>
<evidence type="ECO:0000256" key="11">
    <source>
        <dbReference type="ARBA" id="ARBA00023015"/>
    </source>
</evidence>
<feature type="compositionally biased region" description="Pro residues" evidence="17">
    <location>
        <begin position="459"/>
        <end position="471"/>
    </location>
</feature>
<evidence type="ECO:0000313" key="21">
    <source>
        <dbReference type="Proteomes" id="UP000076761"/>
    </source>
</evidence>
<keyword evidence="7 15" id="KW-0863">Zinc-finger</keyword>
<keyword evidence="10" id="KW-0007">Acetylation</keyword>
<feature type="compositionally biased region" description="Basic and acidic residues" evidence="17">
    <location>
        <begin position="385"/>
        <end position="406"/>
    </location>
</feature>
<evidence type="ECO:0000256" key="14">
    <source>
        <dbReference type="PIRSR" id="PIRSR602717-51"/>
    </source>
</evidence>
<dbReference type="GO" id="GO:0003682">
    <property type="term" value="F:chromatin binding"/>
    <property type="evidence" value="ECO:0007669"/>
    <property type="project" value="TreeGrafter"/>
</dbReference>
<dbReference type="CDD" id="cd15526">
    <property type="entry name" value="PHD1_MOZ_d4"/>
    <property type="match status" value="1"/>
</dbReference>
<dbReference type="GO" id="GO:0031507">
    <property type="term" value="P:heterochromatin formation"/>
    <property type="evidence" value="ECO:0007669"/>
    <property type="project" value="UniProtKB-ARBA"/>
</dbReference>
<gene>
    <name evidence="20" type="ORF">NEOLEDRAFT_1174884</name>
</gene>
<dbReference type="InterPro" id="IPR036388">
    <property type="entry name" value="WH-like_DNA-bd_sf"/>
</dbReference>
<dbReference type="FunFam" id="3.30.60.60:FF:000001">
    <property type="entry name" value="Histone acetyltransferase"/>
    <property type="match status" value="1"/>
</dbReference>
<feature type="region of interest" description="Disordered" evidence="17">
    <location>
        <begin position="995"/>
        <end position="1061"/>
    </location>
</feature>
<feature type="compositionally biased region" description="Basic and acidic residues" evidence="17">
    <location>
        <begin position="366"/>
        <end position="375"/>
    </location>
</feature>
<dbReference type="Gene3D" id="3.30.40.10">
    <property type="entry name" value="Zinc/RING finger domain, C3HC4 (zinc finger)"/>
    <property type="match status" value="1"/>
</dbReference>
<keyword evidence="21" id="KW-1185">Reference proteome</keyword>
<dbReference type="GO" id="GO:0004402">
    <property type="term" value="F:histone acetyltransferase activity"/>
    <property type="evidence" value="ECO:0007669"/>
    <property type="project" value="InterPro"/>
</dbReference>
<feature type="region of interest" description="Disordered" evidence="17">
    <location>
        <begin position="422"/>
        <end position="481"/>
    </location>
</feature>
<evidence type="ECO:0000256" key="16">
    <source>
        <dbReference type="RuleBase" id="RU361211"/>
    </source>
</evidence>
<name>A0A165VMR2_9AGAM</name>
<dbReference type="InterPro" id="IPR040706">
    <property type="entry name" value="Zf-MYST"/>
</dbReference>
<comment type="subcellular location">
    <subcellularLocation>
        <location evidence="1 16">Nucleus</location>
    </subcellularLocation>
</comment>
<feature type="region of interest" description="Disordered" evidence="17">
    <location>
        <begin position="882"/>
        <end position="951"/>
    </location>
</feature>
<evidence type="ECO:0000256" key="9">
    <source>
        <dbReference type="ARBA" id="ARBA00022853"/>
    </source>
</evidence>
<dbReference type="InterPro" id="IPR013083">
    <property type="entry name" value="Znf_RING/FYVE/PHD"/>
</dbReference>
<dbReference type="OrthoDB" id="787137at2759"/>
<feature type="compositionally biased region" description="Basic residues" evidence="17">
    <location>
        <begin position="729"/>
        <end position="742"/>
    </location>
</feature>
<dbReference type="InterPro" id="IPR050603">
    <property type="entry name" value="MYST_HAT"/>
</dbReference>
<evidence type="ECO:0000256" key="6">
    <source>
        <dbReference type="ARBA" id="ARBA00022737"/>
    </source>
</evidence>
<dbReference type="Gene3D" id="1.10.10.10">
    <property type="entry name" value="Winged helix-like DNA-binding domain superfamily/Winged helix DNA-binding domain"/>
    <property type="match status" value="1"/>
</dbReference>
<organism evidence="20 21">
    <name type="scientific">Neolentinus lepideus HHB14362 ss-1</name>
    <dbReference type="NCBI Taxonomy" id="1314782"/>
    <lineage>
        <taxon>Eukaryota</taxon>
        <taxon>Fungi</taxon>
        <taxon>Dikarya</taxon>
        <taxon>Basidiomycota</taxon>
        <taxon>Agaricomycotina</taxon>
        <taxon>Agaricomycetes</taxon>
        <taxon>Gloeophyllales</taxon>
        <taxon>Gloeophyllaceae</taxon>
        <taxon>Neolentinus</taxon>
    </lineage>
</organism>
<feature type="region of interest" description="Disordered" evidence="17">
    <location>
        <begin position="1"/>
        <end position="38"/>
    </location>
</feature>
<keyword evidence="13 16" id="KW-0539">Nucleus</keyword>
<feature type="region of interest" description="Disordered" evidence="17">
    <location>
        <begin position="712"/>
        <end position="760"/>
    </location>
</feature>
<proteinExistence type="inferred from homology"/>
<accession>A0A165VMR2</accession>
<evidence type="ECO:0000256" key="13">
    <source>
        <dbReference type="ARBA" id="ARBA00023242"/>
    </source>
</evidence>
<dbReference type="SUPFAM" id="SSF55729">
    <property type="entry name" value="Acyl-CoA N-acyltransferases (Nat)"/>
    <property type="match status" value="1"/>
</dbReference>
<comment type="similarity">
    <text evidence="2 16">Belongs to the MYST (SAS/MOZ) family.</text>
</comment>